<accession>A0A2K3KR11</accession>
<organism evidence="1 2">
    <name type="scientific">Trifolium pratense</name>
    <name type="common">Red clover</name>
    <dbReference type="NCBI Taxonomy" id="57577"/>
    <lineage>
        <taxon>Eukaryota</taxon>
        <taxon>Viridiplantae</taxon>
        <taxon>Streptophyta</taxon>
        <taxon>Embryophyta</taxon>
        <taxon>Tracheophyta</taxon>
        <taxon>Spermatophyta</taxon>
        <taxon>Magnoliopsida</taxon>
        <taxon>eudicotyledons</taxon>
        <taxon>Gunneridae</taxon>
        <taxon>Pentapetalae</taxon>
        <taxon>rosids</taxon>
        <taxon>fabids</taxon>
        <taxon>Fabales</taxon>
        <taxon>Fabaceae</taxon>
        <taxon>Papilionoideae</taxon>
        <taxon>50 kb inversion clade</taxon>
        <taxon>NPAAA clade</taxon>
        <taxon>Hologalegina</taxon>
        <taxon>IRL clade</taxon>
        <taxon>Trifolieae</taxon>
        <taxon>Trifolium</taxon>
    </lineage>
</organism>
<gene>
    <name evidence="1" type="ORF">L195_g064109</name>
</gene>
<proteinExistence type="predicted"/>
<evidence type="ECO:0000313" key="1">
    <source>
        <dbReference type="EMBL" id="PNX68720.1"/>
    </source>
</evidence>
<reference evidence="1 2" key="2">
    <citation type="journal article" date="2017" name="Front. Plant Sci.">
        <title>Gene Classification and Mining of Molecular Markers Useful in Red Clover (Trifolium pratense) Breeding.</title>
        <authorList>
            <person name="Istvanek J."/>
            <person name="Dluhosova J."/>
            <person name="Dluhos P."/>
            <person name="Patkova L."/>
            <person name="Nedelnik J."/>
            <person name="Repkova J."/>
        </authorList>
    </citation>
    <scope>NUCLEOTIDE SEQUENCE [LARGE SCALE GENOMIC DNA]</scope>
    <source>
        <strain evidence="2">cv. Tatra</strain>
        <tissue evidence="1">Young leaves</tissue>
    </source>
</reference>
<feature type="non-terminal residue" evidence="1">
    <location>
        <position position="1"/>
    </location>
</feature>
<dbReference type="Proteomes" id="UP000236291">
    <property type="component" value="Unassembled WGS sequence"/>
</dbReference>
<comment type="caution">
    <text evidence="1">The sequence shown here is derived from an EMBL/GenBank/DDBJ whole genome shotgun (WGS) entry which is preliminary data.</text>
</comment>
<dbReference type="AlphaFoldDB" id="A0A2K3KR11"/>
<protein>
    <submittedName>
        <fullName evidence="1">Uncharacterized protein</fullName>
    </submittedName>
</protein>
<evidence type="ECO:0000313" key="2">
    <source>
        <dbReference type="Proteomes" id="UP000236291"/>
    </source>
</evidence>
<reference evidence="1 2" key="1">
    <citation type="journal article" date="2014" name="Am. J. Bot.">
        <title>Genome assembly and annotation for red clover (Trifolium pratense; Fabaceae).</title>
        <authorList>
            <person name="Istvanek J."/>
            <person name="Jaros M."/>
            <person name="Krenek A."/>
            <person name="Repkova J."/>
        </authorList>
    </citation>
    <scope>NUCLEOTIDE SEQUENCE [LARGE SCALE GENOMIC DNA]</scope>
    <source>
        <strain evidence="2">cv. Tatra</strain>
        <tissue evidence="1">Young leaves</tissue>
    </source>
</reference>
<name>A0A2K3KR11_TRIPR</name>
<sequence>KSCIRSEAVETMFIMTPHAAKPAMTPPLAAPAQAQIMKMANFP</sequence>
<dbReference type="EMBL" id="ASHM01233021">
    <property type="protein sequence ID" value="PNX68720.1"/>
    <property type="molecule type" value="Genomic_DNA"/>
</dbReference>